<dbReference type="Pfam" id="PF05772">
    <property type="entry name" value="NinB"/>
    <property type="match status" value="1"/>
</dbReference>
<evidence type="ECO:0000313" key="2">
    <source>
        <dbReference type="Proteomes" id="UP000663181"/>
    </source>
</evidence>
<accession>A0ABX7GY12</accession>
<evidence type="ECO:0000313" key="1">
    <source>
        <dbReference type="EMBL" id="QRN55215.1"/>
    </source>
</evidence>
<proteinExistence type="predicted"/>
<dbReference type="EMBL" id="CP064030">
    <property type="protein sequence ID" value="QRN55215.1"/>
    <property type="molecule type" value="Genomic_DNA"/>
</dbReference>
<dbReference type="InterPro" id="IPR036619">
    <property type="entry name" value="NinB_sf"/>
</dbReference>
<dbReference type="RefSeq" id="WP_188798783.1">
    <property type="nucleotide sequence ID" value="NZ_BMIZ01000001.1"/>
</dbReference>
<gene>
    <name evidence="1" type="ORF">ISN74_07765</name>
</gene>
<protein>
    <submittedName>
        <fullName evidence="1">Recombination protein NinB</fullName>
    </submittedName>
</protein>
<dbReference type="Gene3D" id="1.10.3790.10">
    <property type="entry name" value="NinB"/>
    <property type="match status" value="1"/>
</dbReference>
<dbReference type="InterPro" id="IPR008711">
    <property type="entry name" value="Recombinase_NinB"/>
</dbReference>
<keyword evidence="2" id="KW-1185">Reference proteome</keyword>
<sequence>MKPLSPHDWKLSGDGHMTDAQRRLLNAACGDLAEQLIWHGGLRLSRDDYRHMLAGTLLGWRSMPGIDRGDGQRGWIMLGGSSLDMTRSEATDAITLAFVIGDVPEDQGLNCKAVHWCAVVLGARGIRDSDDELAARYAA</sequence>
<organism evidence="1 2">
    <name type="scientific">Dyella caseinilytica</name>
    <dbReference type="NCBI Taxonomy" id="1849581"/>
    <lineage>
        <taxon>Bacteria</taxon>
        <taxon>Pseudomonadati</taxon>
        <taxon>Pseudomonadota</taxon>
        <taxon>Gammaproteobacteria</taxon>
        <taxon>Lysobacterales</taxon>
        <taxon>Rhodanobacteraceae</taxon>
        <taxon>Dyella</taxon>
    </lineage>
</organism>
<dbReference type="Proteomes" id="UP000663181">
    <property type="component" value="Chromosome"/>
</dbReference>
<reference evidence="1 2" key="1">
    <citation type="submission" date="2020-10" db="EMBL/GenBank/DDBJ databases">
        <title>Phylogeny of dyella-like bacteria.</title>
        <authorList>
            <person name="Fu J."/>
        </authorList>
    </citation>
    <scope>NUCLEOTIDE SEQUENCE [LARGE SCALE GENOMIC DNA]</scope>
    <source>
        <strain evidence="1 2">DHOB09</strain>
    </source>
</reference>
<name>A0ABX7GY12_9GAMM</name>
<dbReference type="SUPFAM" id="SSF103370">
    <property type="entry name" value="NinB"/>
    <property type="match status" value="1"/>
</dbReference>